<name>A0A0D0PDA1_PSEFL</name>
<protein>
    <submittedName>
        <fullName evidence="1">Uncharacterized protein</fullName>
    </submittedName>
</protein>
<dbReference type="Proteomes" id="UP000032101">
    <property type="component" value="Unassembled WGS sequence"/>
</dbReference>
<evidence type="ECO:0000313" key="1">
    <source>
        <dbReference type="EMBL" id="KIQ60269.1"/>
    </source>
</evidence>
<evidence type="ECO:0000313" key="2">
    <source>
        <dbReference type="Proteomes" id="UP000032101"/>
    </source>
</evidence>
<organism evidence="1 2">
    <name type="scientific">Pseudomonas fluorescens</name>
    <dbReference type="NCBI Taxonomy" id="294"/>
    <lineage>
        <taxon>Bacteria</taxon>
        <taxon>Pseudomonadati</taxon>
        <taxon>Pseudomonadota</taxon>
        <taxon>Gammaproteobacteria</taxon>
        <taxon>Pseudomonadales</taxon>
        <taxon>Pseudomonadaceae</taxon>
        <taxon>Pseudomonas</taxon>
    </lineage>
</organism>
<reference evidence="1 2" key="1">
    <citation type="submission" date="2015-01" db="EMBL/GenBank/DDBJ databases">
        <title>Draft Genome Sequence of the Biocontrol and Plant Growth-Promoting Rhizobacteria (PGPR) Pseudomonas fluorescens UM270.</title>
        <authorList>
            <person name="Hernandez-Salmeron J.E."/>
            <person name="Santoyo G."/>
            <person name="Moreno-Hagelsieb G."/>
            <person name="Hernandez-Leon R."/>
        </authorList>
    </citation>
    <scope>NUCLEOTIDE SEQUENCE [LARGE SCALE GENOMIC DNA]</scope>
    <source>
        <strain evidence="1 2">UM270</strain>
    </source>
</reference>
<dbReference type="EMBL" id="JXNZ01000039">
    <property type="protein sequence ID" value="KIQ60269.1"/>
    <property type="molecule type" value="Genomic_DNA"/>
</dbReference>
<dbReference type="AlphaFoldDB" id="A0A0D0PDA1"/>
<gene>
    <name evidence="1" type="ORF">RL74_06435</name>
</gene>
<sequence length="60" mass="6993">MGLEGVEFLGLSNDQLVDGSEAVGYFFLFFWLCAKYWDVFKSSFIDGWYCAARIFDQIYL</sequence>
<proteinExistence type="predicted"/>
<accession>A0A0D0PDA1</accession>
<comment type="caution">
    <text evidence="1">The sequence shown here is derived from an EMBL/GenBank/DDBJ whole genome shotgun (WGS) entry which is preliminary data.</text>
</comment>